<evidence type="ECO:0000256" key="7">
    <source>
        <dbReference type="SAM" id="MobiDB-lite"/>
    </source>
</evidence>
<comment type="subcellular location">
    <subcellularLocation>
        <location evidence="1">Membrane</location>
        <topology evidence="1">Multi-pass membrane protein</topology>
    </subcellularLocation>
</comment>
<keyword evidence="3 8" id="KW-1133">Transmembrane helix</keyword>
<evidence type="ECO:0000256" key="5">
    <source>
        <dbReference type="ARBA" id="ARBA00023224"/>
    </source>
</evidence>
<evidence type="ECO:0000259" key="10">
    <source>
        <dbReference type="PROSITE" id="PS50885"/>
    </source>
</evidence>
<feature type="domain" description="HAMP" evidence="10">
    <location>
        <begin position="49"/>
        <end position="103"/>
    </location>
</feature>
<accession>A0A0F9PZU5</accession>
<comment type="similarity">
    <text evidence="6">Belongs to the methyl-accepting chemotaxis (MCP) protein family.</text>
</comment>
<dbReference type="PROSITE" id="PS50111">
    <property type="entry name" value="CHEMOTAXIS_TRANSDUC_2"/>
    <property type="match status" value="1"/>
</dbReference>
<dbReference type="GO" id="GO:0016020">
    <property type="term" value="C:membrane"/>
    <property type="evidence" value="ECO:0007669"/>
    <property type="project" value="UniProtKB-SubCell"/>
</dbReference>
<dbReference type="Gene3D" id="1.10.287.950">
    <property type="entry name" value="Methyl-accepting chemotaxis protein"/>
    <property type="match status" value="1"/>
</dbReference>
<dbReference type="CDD" id="cd11386">
    <property type="entry name" value="MCP_signal"/>
    <property type="match status" value="1"/>
</dbReference>
<dbReference type="PANTHER" id="PTHR32089">
    <property type="entry name" value="METHYL-ACCEPTING CHEMOTAXIS PROTEIN MCPB"/>
    <property type="match status" value="1"/>
</dbReference>
<dbReference type="SUPFAM" id="SSF58104">
    <property type="entry name" value="Methyl-accepting chemotaxis protein (MCP) signaling domain"/>
    <property type="match status" value="1"/>
</dbReference>
<keyword evidence="2 8" id="KW-0812">Transmembrane</keyword>
<dbReference type="AlphaFoldDB" id="A0A0F9PZU5"/>
<proteinExistence type="inferred from homology"/>
<dbReference type="InterPro" id="IPR003660">
    <property type="entry name" value="HAMP_dom"/>
</dbReference>
<dbReference type="SMART" id="SM00283">
    <property type="entry name" value="MA"/>
    <property type="match status" value="1"/>
</dbReference>
<protein>
    <recommendedName>
        <fullName evidence="12">Methyl-accepting chemotaxis protein</fullName>
    </recommendedName>
</protein>
<evidence type="ECO:0000256" key="1">
    <source>
        <dbReference type="ARBA" id="ARBA00004141"/>
    </source>
</evidence>
<evidence type="ECO:0008006" key="12">
    <source>
        <dbReference type="Google" id="ProtNLM"/>
    </source>
</evidence>
<name>A0A0F9PZU5_9ZZZZ</name>
<sequence>MFEPWGWVLGSGIYLDDVSQAFWAEITPKLVLAVIGLLVLVSVNLLIRSSINGPLRQAMQAMNDIATGEGDLTRRLNGEGNDEVAGLARGFNAFTDKLAVVIDDLRDVVSRNRSIADDVGNAMALAETSYNQQKNELDTIASAVEEMSATAQEVAARMTDSSEAAKEAGAQSSRGHQTAENTSTMMTRLAEDISKASSAITELETNSKTIGSVLGVIRGIAEQTNLLALNAAIEAARAGEQGRGFAVVADEVRTLASRTQSSTMEIQTMITALQSGTAGAVQSMASSFKQSEEMQIQVETSRGALVSIAASVDTITDMTQQVASAAEEQSHTSNEIAKSLTQLSTLGDHVMRELKTTASNTEQLKRTAEELDRLAGQFKTARSS</sequence>
<evidence type="ECO:0000256" key="3">
    <source>
        <dbReference type="ARBA" id="ARBA00022989"/>
    </source>
</evidence>
<comment type="caution">
    <text evidence="11">The sequence shown here is derived from an EMBL/GenBank/DDBJ whole genome shotgun (WGS) entry which is preliminary data.</text>
</comment>
<evidence type="ECO:0000256" key="8">
    <source>
        <dbReference type="SAM" id="Phobius"/>
    </source>
</evidence>
<dbReference type="Pfam" id="PF00015">
    <property type="entry name" value="MCPsignal"/>
    <property type="match status" value="1"/>
</dbReference>
<reference evidence="11" key="1">
    <citation type="journal article" date="2015" name="Nature">
        <title>Complex archaea that bridge the gap between prokaryotes and eukaryotes.</title>
        <authorList>
            <person name="Spang A."/>
            <person name="Saw J.H."/>
            <person name="Jorgensen S.L."/>
            <person name="Zaremba-Niedzwiedzka K."/>
            <person name="Martijn J."/>
            <person name="Lind A.E."/>
            <person name="van Eijk R."/>
            <person name="Schleper C."/>
            <person name="Guy L."/>
            <person name="Ettema T.J."/>
        </authorList>
    </citation>
    <scope>NUCLEOTIDE SEQUENCE</scope>
</reference>
<dbReference type="PROSITE" id="PS50885">
    <property type="entry name" value="HAMP"/>
    <property type="match status" value="1"/>
</dbReference>
<dbReference type="PANTHER" id="PTHR32089:SF119">
    <property type="entry name" value="METHYL-ACCEPTING CHEMOTAXIS PROTEIN CTPL"/>
    <property type="match status" value="1"/>
</dbReference>
<evidence type="ECO:0000256" key="2">
    <source>
        <dbReference type="ARBA" id="ARBA00022692"/>
    </source>
</evidence>
<dbReference type="EMBL" id="LAZR01004675">
    <property type="protein sequence ID" value="KKN06561.1"/>
    <property type="molecule type" value="Genomic_DNA"/>
</dbReference>
<evidence type="ECO:0000259" key="9">
    <source>
        <dbReference type="PROSITE" id="PS50111"/>
    </source>
</evidence>
<feature type="domain" description="Methyl-accepting transducer" evidence="9">
    <location>
        <begin position="108"/>
        <end position="344"/>
    </location>
</feature>
<dbReference type="Pfam" id="PF00672">
    <property type="entry name" value="HAMP"/>
    <property type="match status" value="1"/>
</dbReference>
<feature type="transmembrane region" description="Helical" evidence="8">
    <location>
        <begin position="30"/>
        <end position="47"/>
    </location>
</feature>
<dbReference type="CDD" id="cd06225">
    <property type="entry name" value="HAMP"/>
    <property type="match status" value="1"/>
</dbReference>
<keyword evidence="5" id="KW-0807">Transducer</keyword>
<feature type="compositionally biased region" description="Polar residues" evidence="7">
    <location>
        <begin position="170"/>
        <end position="182"/>
    </location>
</feature>
<dbReference type="SMART" id="SM00304">
    <property type="entry name" value="HAMP"/>
    <property type="match status" value="1"/>
</dbReference>
<keyword evidence="4 8" id="KW-0472">Membrane</keyword>
<feature type="region of interest" description="Disordered" evidence="7">
    <location>
        <begin position="157"/>
        <end position="182"/>
    </location>
</feature>
<organism evidence="11">
    <name type="scientific">marine sediment metagenome</name>
    <dbReference type="NCBI Taxonomy" id="412755"/>
    <lineage>
        <taxon>unclassified sequences</taxon>
        <taxon>metagenomes</taxon>
        <taxon>ecological metagenomes</taxon>
    </lineage>
</organism>
<dbReference type="GO" id="GO:0007165">
    <property type="term" value="P:signal transduction"/>
    <property type="evidence" value="ECO:0007669"/>
    <property type="project" value="UniProtKB-KW"/>
</dbReference>
<evidence type="ECO:0000313" key="11">
    <source>
        <dbReference type="EMBL" id="KKN06561.1"/>
    </source>
</evidence>
<dbReference type="InterPro" id="IPR004089">
    <property type="entry name" value="MCPsignal_dom"/>
</dbReference>
<evidence type="ECO:0000256" key="4">
    <source>
        <dbReference type="ARBA" id="ARBA00023136"/>
    </source>
</evidence>
<dbReference type="FunFam" id="1.10.287.950:FF:000001">
    <property type="entry name" value="Methyl-accepting chemotaxis sensory transducer"/>
    <property type="match status" value="1"/>
</dbReference>
<gene>
    <name evidence="11" type="ORF">LCGC14_1075940</name>
</gene>
<evidence type="ECO:0000256" key="6">
    <source>
        <dbReference type="ARBA" id="ARBA00029447"/>
    </source>
</evidence>